<dbReference type="OrthoDB" id="414133at2759"/>
<dbReference type="GO" id="GO:0032259">
    <property type="term" value="P:methylation"/>
    <property type="evidence" value="ECO:0007669"/>
    <property type="project" value="UniProtKB-KW"/>
</dbReference>
<dbReference type="InterPro" id="IPR050390">
    <property type="entry name" value="C5-Methyltransferase"/>
</dbReference>
<evidence type="ECO:0000256" key="4">
    <source>
        <dbReference type="ARBA" id="ARBA00022691"/>
    </source>
</evidence>
<comment type="similarity">
    <text evidence="5">Belongs to the class I-like SAM-binding methyltransferase superfamily. C5-methyltransferase family.</text>
</comment>
<dbReference type="GO" id="GO:0005634">
    <property type="term" value="C:nucleus"/>
    <property type="evidence" value="ECO:0007669"/>
    <property type="project" value="TreeGrafter"/>
</dbReference>
<keyword evidence="2 5" id="KW-0489">Methyltransferase</keyword>
<evidence type="ECO:0000256" key="1">
    <source>
        <dbReference type="ARBA" id="ARBA00011975"/>
    </source>
</evidence>
<dbReference type="EMBL" id="ML978836">
    <property type="protein sequence ID" value="KAF2083194.1"/>
    <property type="molecule type" value="Genomic_DNA"/>
</dbReference>
<dbReference type="Pfam" id="PF00145">
    <property type="entry name" value="DNA_methylase"/>
    <property type="match status" value="2"/>
</dbReference>
<dbReference type="Gene3D" id="3.90.120.10">
    <property type="entry name" value="DNA Methylase, subunit A, domain 2"/>
    <property type="match status" value="1"/>
</dbReference>
<dbReference type="PROSITE" id="PS51679">
    <property type="entry name" value="SAM_MT_C5"/>
    <property type="match status" value="1"/>
</dbReference>
<dbReference type="InterPro" id="IPR001525">
    <property type="entry name" value="C5_MeTfrase"/>
</dbReference>
<proteinExistence type="inferred from homology"/>
<accession>A0A9P4HNS8</accession>
<keyword evidence="3 5" id="KW-0808">Transferase</keyword>
<feature type="compositionally biased region" description="Acidic residues" evidence="6">
    <location>
        <begin position="8"/>
        <end position="23"/>
    </location>
</feature>
<keyword evidence="8" id="KW-1185">Reference proteome</keyword>
<reference evidence="7" key="1">
    <citation type="journal article" date="2020" name="Stud. Mycol.">
        <title>101 Dothideomycetes genomes: a test case for predicting lifestyles and emergence of pathogens.</title>
        <authorList>
            <person name="Haridas S."/>
            <person name="Albert R."/>
            <person name="Binder M."/>
            <person name="Bloem J."/>
            <person name="Labutti K."/>
            <person name="Salamov A."/>
            <person name="Andreopoulos B."/>
            <person name="Baker S."/>
            <person name="Barry K."/>
            <person name="Bills G."/>
            <person name="Bluhm B."/>
            <person name="Cannon C."/>
            <person name="Castanera R."/>
            <person name="Culley D."/>
            <person name="Daum C."/>
            <person name="Ezra D."/>
            <person name="Gonzalez J."/>
            <person name="Henrissat B."/>
            <person name="Kuo A."/>
            <person name="Liang C."/>
            <person name="Lipzen A."/>
            <person name="Lutzoni F."/>
            <person name="Magnuson J."/>
            <person name="Mondo S."/>
            <person name="Nolan M."/>
            <person name="Ohm R."/>
            <person name="Pangilinan J."/>
            <person name="Park H.-J."/>
            <person name="Ramirez L."/>
            <person name="Alfaro M."/>
            <person name="Sun H."/>
            <person name="Tritt A."/>
            <person name="Yoshinaga Y."/>
            <person name="Zwiers L.-H."/>
            <person name="Turgeon B."/>
            <person name="Goodwin S."/>
            <person name="Spatafora J."/>
            <person name="Crous P."/>
            <person name="Grigoriev I."/>
        </authorList>
    </citation>
    <scope>NUCLEOTIDE SEQUENCE</scope>
    <source>
        <strain evidence="7">CBS 121410</strain>
    </source>
</reference>
<comment type="caution">
    <text evidence="7">The sequence shown here is derived from an EMBL/GenBank/DDBJ whole genome shotgun (WGS) entry which is preliminary data.</text>
</comment>
<dbReference type="Gene3D" id="3.40.50.150">
    <property type="entry name" value="Vaccinia Virus protein VP39"/>
    <property type="match status" value="1"/>
</dbReference>
<feature type="compositionally biased region" description="Basic and acidic residues" evidence="6">
    <location>
        <begin position="564"/>
        <end position="588"/>
    </location>
</feature>
<dbReference type="EC" id="2.1.1.37" evidence="1"/>
<gene>
    <name evidence="7" type="ORF">K490DRAFT_52288</name>
</gene>
<evidence type="ECO:0000256" key="6">
    <source>
        <dbReference type="SAM" id="MobiDB-lite"/>
    </source>
</evidence>
<dbReference type="PANTHER" id="PTHR10629:SF52">
    <property type="entry name" value="DNA (CYTOSINE-5)-METHYLTRANSFERASE 1"/>
    <property type="match status" value="1"/>
</dbReference>
<dbReference type="GO" id="GO:0003886">
    <property type="term" value="F:DNA (cytosine-5-)-methyltransferase activity"/>
    <property type="evidence" value="ECO:0007669"/>
    <property type="project" value="UniProtKB-EC"/>
</dbReference>
<evidence type="ECO:0000313" key="8">
    <source>
        <dbReference type="Proteomes" id="UP000799776"/>
    </source>
</evidence>
<dbReference type="Proteomes" id="UP000799776">
    <property type="component" value="Unassembled WGS sequence"/>
</dbReference>
<feature type="active site" evidence="5">
    <location>
        <position position="334"/>
    </location>
</feature>
<evidence type="ECO:0000313" key="7">
    <source>
        <dbReference type="EMBL" id="KAF2083194.1"/>
    </source>
</evidence>
<organism evidence="7 8">
    <name type="scientific">Saccharata proteae CBS 121410</name>
    <dbReference type="NCBI Taxonomy" id="1314787"/>
    <lineage>
        <taxon>Eukaryota</taxon>
        <taxon>Fungi</taxon>
        <taxon>Dikarya</taxon>
        <taxon>Ascomycota</taxon>
        <taxon>Pezizomycotina</taxon>
        <taxon>Dothideomycetes</taxon>
        <taxon>Dothideomycetes incertae sedis</taxon>
        <taxon>Botryosphaeriales</taxon>
        <taxon>Saccharataceae</taxon>
        <taxon>Saccharata</taxon>
    </lineage>
</organism>
<keyword evidence="4 5" id="KW-0949">S-adenosyl-L-methionine</keyword>
<feature type="region of interest" description="Disordered" evidence="6">
    <location>
        <begin position="564"/>
        <end position="623"/>
    </location>
</feature>
<dbReference type="SUPFAM" id="SSF53335">
    <property type="entry name" value="S-adenosyl-L-methionine-dependent methyltransferases"/>
    <property type="match status" value="1"/>
</dbReference>
<name>A0A9P4HNS8_9PEZI</name>
<evidence type="ECO:0000256" key="5">
    <source>
        <dbReference type="PROSITE-ProRule" id="PRU01016"/>
    </source>
</evidence>
<feature type="region of interest" description="Disordered" evidence="6">
    <location>
        <begin position="1"/>
        <end position="23"/>
    </location>
</feature>
<dbReference type="GO" id="GO:0003677">
    <property type="term" value="F:DNA binding"/>
    <property type="evidence" value="ECO:0007669"/>
    <property type="project" value="TreeGrafter"/>
</dbReference>
<evidence type="ECO:0000256" key="3">
    <source>
        <dbReference type="ARBA" id="ARBA00022679"/>
    </source>
</evidence>
<dbReference type="AlphaFoldDB" id="A0A9P4HNS8"/>
<dbReference type="GO" id="GO:0044027">
    <property type="term" value="P:negative regulation of gene expression via chromosomal CpG island methylation"/>
    <property type="evidence" value="ECO:0007669"/>
    <property type="project" value="TreeGrafter"/>
</dbReference>
<feature type="compositionally biased region" description="Polar residues" evidence="6">
    <location>
        <begin position="596"/>
        <end position="612"/>
    </location>
</feature>
<evidence type="ECO:0000256" key="2">
    <source>
        <dbReference type="ARBA" id="ARBA00022603"/>
    </source>
</evidence>
<dbReference type="InterPro" id="IPR029063">
    <property type="entry name" value="SAM-dependent_MTases_sf"/>
</dbReference>
<protein>
    <recommendedName>
        <fullName evidence="1">DNA (cytosine-5-)-methyltransferase</fullName>
        <ecNumber evidence="1">2.1.1.37</ecNumber>
    </recommendedName>
</protein>
<sequence length="623" mass="70309">MNNTWDLTLDDDDSLDAEDVNEPAPEEQYFRIAAPLPPSAIIDSATLPPGPNVGPSGRRIVRGKTVELRNGSFLRVASIIQNFKTDEVTLRGWLFRRNRCRQPMMPRKLNEVYMEADIDHDDPRPFAISSQVDVKLSEAVRTRVLFVTDEKFPLRSFRDEDPKRWRYYVPFSSIMPGAEEKRRQIFDSSPLVCRRVLTDIFRQGERKRKRKLPYVGFLRPIHKTESDDCGGYFSGLTGVEIKAGHYDRSDEEATTQPPPGTYTLGDGFCCAGGVSCAARFASIVPKWGFDQDPIACESYKSNFPGANVFNVSADKFPPPDFNARVDILHVSPPCQPYSPAHTTPGKNDDVNKDSILSVGVLVNKIKPRIVTLEETFGLLNKNDECNAYFQEVISMFTREEYAVRWAVLSLKEYGVPQTRTRLIIIAAAPGQPFPDFPAPTHGPDRRHDYATVYQYVGDLPEGISDHSVAEASTRGANNPCDKDGQLGTVVTAGARLGHWSDNRGFTPRELACLQTFPRTYRFTGTNRKRMEQIGNAVPPVFFEAILRQLVKALWAFDEKERADKKRAEEELAEEKRAEEKRAEEERAWSPKRRRVSSPTLSPAPLNRTNRMIGSSPYDPEVLD</sequence>
<dbReference type="PANTHER" id="PTHR10629">
    <property type="entry name" value="CYTOSINE-SPECIFIC METHYLTRANSFERASE"/>
    <property type="match status" value="1"/>
</dbReference>